<protein>
    <recommendedName>
        <fullName evidence="2">Impact N-terminal domain-containing protein</fullName>
    </recommendedName>
</protein>
<dbReference type="EMBL" id="NHYD01001843">
    <property type="protein sequence ID" value="PPQ89732.1"/>
    <property type="molecule type" value="Genomic_DNA"/>
</dbReference>
<dbReference type="GO" id="GO:0005737">
    <property type="term" value="C:cytoplasm"/>
    <property type="evidence" value="ECO:0007669"/>
    <property type="project" value="TreeGrafter"/>
</dbReference>
<organism evidence="3 4">
    <name type="scientific">Psilocybe cyanescens</name>
    <dbReference type="NCBI Taxonomy" id="93625"/>
    <lineage>
        <taxon>Eukaryota</taxon>
        <taxon>Fungi</taxon>
        <taxon>Dikarya</taxon>
        <taxon>Basidiomycota</taxon>
        <taxon>Agaricomycotina</taxon>
        <taxon>Agaricomycetes</taxon>
        <taxon>Agaricomycetidae</taxon>
        <taxon>Agaricales</taxon>
        <taxon>Agaricineae</taxon>
        <taxon>Strophariaceae</taxon>
        <taxon>Psilocybe</taxon>
    </lineage>
</organism>
<dbReference type="SUPFAM" id="SSF54211">
    <property type="entry name" value="Ribosomal protein S5 domain 2-like"/>
    <property type="match status" value="1"/>
</dbReference>
<dbReference type="InterPro" id="IPR023582">
    <property type="entry name" value="Impact"/>
</dbReference>
<evidence type="ECO:0000259" key="2">
    <source>
        <dbReference type="Pfam" id="PF01205"/>
    </source>
</evidence>
<gene>
    <name evidence="3" type="ORF">CVT25_014133</name>
</gene>
<comment type="caution">
    <text evidence="3">The sequence shown here is derived from an EMBL/GenBank/DDBJ whole genome shotgun (WGS) entry which is preliminary data.</text>
</comment>
<dbReference type="InterPro" id="IPR020568">
    <property type="entry name" value="Ribosomal_Su5_D2-typ_SF"/>
</dbReference>
<dbReference type="GO" id="GO:0140469">
    <property type="term" value="P:GCN2-mediated signaling"/>
    <property type="evidence" value="ECO:0007669"/>
    <property type="project" value="TreeGrafter"/>
</dbReference>
<dbReference type="STRING" id="93625.A0A409XG25"/>
<proteinExistence type="inferred from homology"/>
<dbReference type="Proteomes" id="UP000283269">
    <property type="component" value="Unassembled WGS sequence"/>
</dbReference>
<dbReference type="Gene3D" id="3.30.230.30">
    <property type="entry name" value="Impact, N-terminal domain"/>
    <property type="match status" value="1"/>
</dbReference>
<dbReference type="InParanoid" id="A0A409XG25"/>
<evidence type="ECO:0000313" key="3">
    <source>
        <dbReference type="EMBL" id="PPQ89732.1"/>
    </source>
</evidence>
<accession>A0A409XG25</accession>
<evidence type="ECO:0000256" key="1">
    <source>
        <dbReference type="ARBA" id="ARBA00007665"/>
    </source>
</evidence>
<dbReference type="AlphaFoldDB" id="A0A409XG25"/>
<evidence type="ECO:0000313" key="4">
    <source>
        <dbReference type="Proteomes" id="UP000283269"/>
    </source>
</evidence>
<dbReference type="InterPro" id="IPR001498">
    <property type="entry name" value="Impact_N"/>
</dbReference>
<dbReference type="PANTHER" id="PTHR16301:SF25">
    <property type="entry name" value="PROTEIN IMPACT"/>
    <property type="match status" value="1"/>
</dbReference>
<name>A0A409XG25_PSICY</name>
<feature type="domain" description="Impact N-terminal" evidence="2">
    <location>
        <begin position="69"/>
        <end position="178"/>
    </location>
</feature>
<dbReference type="InterPro" id="IPR036956">
    <property type="entry name" value="Impact_N_sf"/>
</dbReference>
<dbReference type="GO" id="GO:0006446">
    <property type="term" value="P:regulation of translational initiation"/>
    <property type="evidence" value="ECO:0007669"/>
    <property type="project" value="TreeGrafter"/>
</dbReference>
<dbReference type="OrthoDB" id="69641at2759"/>
<dbReference type="PANTHER" id="PTHR16301">
    <property type="entry name" value="IMPACT-RELATED"/>
    <property type="match status" value="1"/>
</dbReference>
<dbReference type="Pfam" id="PF01205">
    <property type="entry name" value="Impact_N"/>
    <property type="match status" value="1"/>
</dbReference>
<keyword evidence="4" id="KW-1185">Reference proteome</keyword>
<sequence>MLVIGFGRLPVDSLKRAIFFRQSTVRYDTKVVYQRGFSGSRILANREKTADAAHGWEYPIFASDRVKDRKSVFLAHASTLPTLSELNNLIDHLTSLPAMKKATHCMYAYRIVLDPPNASSKTVGQHDGGESGSGERLSRLLEANECNNVVVVVSRWYGGVKLGSDRWKLISAVAKEALLRGNFIKEKTVDTTKMSGKPGVKKKKR</sequence>
<comment type="similarity">
    <text evidence="1">Belongs to the IMPACT family.</text>
</comment>
<reference evidence="3 4" key="1">
    <citation type="journal article" date="2018" name="Evol. Lett.">
        <title>Horizontal gene cluster transfer increased hallucinogenic mushroom diversity.</title>
        <authorList>
            <person name="Reynolds H.T."/>
            <person name="Vijayakumar V."/>
            <person name="Gluck-Thaler E."/>
            <person name="Korotkin H.B."/>
            <person name="Matheny P.B."/>
            <person name="Slot J.C."/>
        </authorList>
    </citation>
    <scope>NUCLEOTIDE SEQUENCE [LARGE SCALE GENOMIC DNA]</scope>
    <source>
        <strain evidence="3 4">2631</strain>
    </source>
</reference>